<accession>A0A0B3BZC7</accession>
<dbReference type="CDD" id="cd02947">
    <property type="entry name" value="TRX_family"/>
    <property type="match status" value="1"/>
</dbReference>
<dbReference type="OrthoDB" id="215495at2"/>
<dbReference type="RefSeq" id="WP_039606638.1">
    <property type="nucleotide sequence ID" value="NZ_FMUP01000002.1"/>
</dbReference>
<name>A0A0B3BZC7_9PSED</name>
<evidence type="ECO:0000313" key="2">
    <source>
        <dbReference type="Proteomes" id="UP000030980"/>
    </source>
</evidence>
<dbReference type="Gene3D" id="3.40.30.10">
    <property type="entry name" value="Glutaredoxin"/>
    <property type="match status" value="1"/>
</dbReference>
<dbReference type="InterPro" id="IPR036249">
    <property type="entry name" value="Thioredoxin-like_sf"/>
</dbReference>
<comment type="caution">
    <text evidence="1">The sequence shown here is derived from an EMBL/GenBank/DDBJ whole genome shotgun (WGS) entry which is preliminary data.</text>
</comment>
<dbReference type="STRING" id="706570.PT85_10835"/>
<keyword evidence="2" id="KW-1185">Reference proteome</keyword>
<reference evidence="1 2" key="1">
    <citation type="submission" date="2014-11" db="EMBL/GenBank/DDBJ databases">
        <title>Genome sequence of Pseudomonas tuomuerensis JCM 14085.</title>
        <authorList>
            <person name="Shin S.-K."/>
            <person name="Yi H."/>
        </authorList>
    </citation>
    <scope>NUCLEOTIDE SEQUENCE [LARGE SCALE GENOMIC DNA]</scope>
    <source>
        <strain evidence="1 2">JCM 14085</strain>
    </source>
</reference>
<dbReference type="Proteomes" id="UP000030980">
    <property type="component" value="Unassembled WGS sequence"/>
</dbReference>
<organism evidence="1 2">
    <name type="scientific">Pseudomonas flexibilis</name>
    <dbReference type="NCBI Taxonomy" id="706570"/>
    <lineage>
        <taxon>Bacteria</taxon>
        <taxon>Pseudomonadati</taxon>
        <taxon>Pseudomonadota</taxon>
        <taxon>Gammaproteobacteria</taxon>
        <taxon>Pseudomonadales</taxon>
        <taxon>Pseudomonadaceae</taxon>
        <taxon>Pseudomonas</taxon>
    </lineage>
</organism>
<dbReference type="SUPFAM" id="SSF52833">
    <property type="entry name" value="Thioredoxin-like"/>
    <property type="match status" value="1"/>
</dbReference>
<dbReference type="EMBL" id="JTAK01000004">
    <property type="protein sequence ID" value="KHO64677.1"/>
    <property type="molecule type" value="Genomic_DNA"/>
</dbReference>
<proteinExistence type="predicted"/>
<evidence type="ECO:0000313" key="1">
    <source>
        <dbReference type="EMBL" id="KHO64677.1"/>
    </source>
</evidence>
<sequence length="110" mass="12057">MQTIHDPAELERRKQGAALLLFGGEGCGVCRALKPQLEAMLANEFPALEGCYLDCQGQASALCAQEGVFSLPVVQVWFDGRKFAEFGRVFSLGQVREAIARPYRMAFGSE</sequence>
<gene>
    <name evidence="1" type="ORF">PT85_10835</name>
</gene>
<dbReference type="AlphaFoldDB" id="A0A0B3BZC7"/>
<protein>
    <submittedName>
        <fullName evidence="1">Thioredoxin</fullName>
    </submittedName>
</protein>